<dbReference type="VEuPathDB" id="FungiDB:BCV72DRAFT_318708"/>
<feature type="region of interest" description="Disordered" evidence="1">
    <location>
        <begin position="1"/>
        <end position="38"/>
    </location>
</feature>
<evidence type="ECO:0000256" key="1">
    <source>
        <dbReference type="SAM" id="MobiDB-lite"/>
    </source>
</evidence>
<dbReference type="AlphaFoldDB" id="A0A1X0QRA2"/>
<dbReference type="Proteomes" id="UP000242414">
    <property type="component" value="Unassembled WGS sequence"/>
</dbReference>
<evidence type="ECO:0000313" key="2">
    <source>
        <dbReference type="EMBL" id="ORE02295.1"/>
    </source>
</evidence>
<name>A0A1X0QRA2_RHIZD</name>
<feature type="compositionally biased region" description="Low complexity" evidence="1">
    <location>
        <begin position="1"/>
        <end position="23"/>
    </location>
</feature>
<gene>
    <name evidence="2" type="ORF">BCV72DRAFT_318708</name>
</gene>
<proteinExistence type="predicted"/>
<dbReference type="EMBL" id="KV922059">
    <property type="protein sequence ID" value="ORE02295.1"/>
    <property type="molecule type" value="Genomic_DNA"/>
</dbReference>
<reference evidence="2" key="1">
    <citation type="journal article" date="2016" name="Proc. Natl. Acad. Sci. U.S.A.">
        <title>Lipid metabolic changes in an early divergent fungus govern the establishment of a mutualistic symbiosis with endobacteria.</title>
        <authorList>
            <person name="Lastovetsky O.A."/>
            <person name="Gaspar M.L."/>
            <person name="Mondo S.J."/>
            <person name="LaButti K.M."/>
            <person name="Sandor L."/>
            <person name="Grigoriev I.V."/>
            <person name="Henry S.A."/>
            <person name="Pawlowska T.E."/>
        </authorList>
    </citation>
    <scope>NUCLEOTIDE SEQUENCE [LARGE SCALE GENOMIC DNA]</scope>
    <source>
        <strain evidence="2">ATCC 52814</strain>
    </source>
</reference>
<protein>
    <submittedName>
        <fullName evidence="2">Uncharacterized protein</fullName>
    </submittedName>
</protein>
<sequence length="176" mass="19862">MVSSPLVSSPLTSPSLASESSSQPKPPQKCPPSSDLDSSALQKAAMPLQCQLRSHLRQLNINVRRILNIHYPDRHVVALLIHKDYEVGFRSQLKKFKIPVQDDYDPLDPSNLRDPDYNGWNEANRTRAACGLFLCRILHALDYLKDPVKQAVANFFANKGYIDSSEFLELFPVKKT</sequence>
<accession>A0A1X0QRA2</accession>
<organism evidence="2">
    <name type="scientific">Rhizopus microsporus var. microsporus</name>
    <dbReference type="NCBI Taxonomy" id="86635"/>
    <lineage>
        <taxon>Eukaryota</taxon>
        <taxon>Fungi</taxon>
        <taxon>Fungi incertae sedis</taxon>
        <taxon>Mucoromycota</taxon>
        <taxon>Mucoromycotina</taxon>
        <taxon>Mucoromycetes</taxon>
        <taxon>Mucorales</taxon>
        <taxon>Mucorineae</taxon>
        <taxon>Rhizopodaceae</taxon>
        <taxon>Rhizopus</taxon>
    </lineage>
</organism>